<keyword evidence="7 10" id="KW-0418">Kinase</keyword>
<dbReference type="SUPFAM" id="SSF52540">
    <property type="entry name" value="P-loop containing nucleoside triphosphate hydrolases"/>
    <property type="match status" value="1"/>
</dbReference>
<dbReference type="Pfam" id="PF02223">
    <property type="entry name" value="Thymidylate_kin"/>
    <property type="match status" value="1"/>
</dbReference>
<evidence type="ECO:0000259" key="11">
    <source>
        <dbReference type="Pfam" id="PF02223"/>
    </source>
</evidence>
<dbReference type="CDD" id="cd01672">
    <property type="entry name" value="TMPK"/>
    <property type="match status" value="1"/>
</dbReference>
<dbReference type="PROSITE" id="PS01331">
    <property type="entry name" value="THYMIDYLATE_KINASE"/>
    <property type="match status" value="1"/>
</dbReference>
<evidence type="ECO:0000256" key="8">
    <source>
        <dbReference type="ARBA" id="ARBA00022840"/>
    </source>
</evidence>
<dbReference type="InterPro" id="IPR018095">
    <property type="entry name" value="Thymidylate_kin_CS"/>
</dbReference>
<evidence type="ECO:0000256" key="9">
    <source>
        <dbReference type="ARBA" id="ARBA00048743"/>
    </source>
</evidence>
<dbReference type="GO" id="GO:0016301">
    <property type="term" value="F:kinase activity"/>
    <property type="evidence" value="ECO:0007669"/>
    <property type="project" value="UniProtKB-KW"/>
</dbReference>
<evidence type="ECO:0000313" key="12">
    <source>
        <dbReference type="EMBL" id="REB69266.1"/>
    </source>
</evidence>
<keyword evidence="4 10" id="KW-0808">Transferase</keyword>
<name>A0ABX9I920_9ACTN</name>
<evidence type="ECO:0000256" key="6">
    <source>
        <dbReference type="ARBA" id="ARBA00022741"/>
    </source>
</evidence>
<dbReference type="Gene3D" id="3.40.50.300">
    <property type="entry name" value="P-loop containing nucleotide triphosphate hydrolases"/>
    <property type="match status" value="1"/>
</dbReference>
<evidence type="ECO:0000256" key="4">
    <source>
        <dbReference type="ARBA" id="ARBA00022679"/>
    </source>
</evidence>
<accession>A0ABX9I920</accession>
<reference evidence="12 13" key="1">
    <citation type="submission" date="2017-09" db="EMBL/GenBank/DDBJ databases">
        <authorList>
            <person name="Bumgarner R.E."/>
        </authorList>
    </citation>
    <scope>NUCLEOTIDE SEQUENCE [LARGE SCALE GENOMIC DNA]</scope>
    <source>
        <strain evidence="12 13">T34998</strain>
    </source>
</reference>
<organism evidence="12 13">
    <name type="scientific">Cutibacterium namnetense</name>
    <dbReference type="NCBI Taxonomy" id="1574624"/>
    <lineage>
        <taxon>Bacteria</taxon>
        <taxon>Bacillati</taxon>
        <taxon>Actinomycetota</taxon>
        <taxon>Actinomycetes</taxon>
        <taxon>Propionibacteriales</taxon>
        <taxon>Propionibacteriaceae</taxon>
        <taxon>Cutibacterium</taxon>
    </lineage>
</organism>
<proteinExistence type="inferred from homology"/>
<sequence length="215" mass="23516">MTDQQTVAGRDLGGVFVVFEGGDGAGKTTQSRLLEQWLTAERIPHLMTREPGDSWLGQRIRELVLSPDSGPISSRAEALLYNADKAQHVDEVVIPALKKGKVVVCDRYVDSTIAYQGAGRVLDPAEVGQLASWATTGLVPDLTVLLDVDPCEGAGKIAAKDRLEAAGDEFHLRVRQYFLDLAAAHPQRYLVLDARKTRKEISEVIRCRVAGLLNR</sequence>
<keyword evidence="13" id="KW-1185">Reference proteome</keyword>
<dbReference type="InterPro" id="IPR027417">
    <property type="entry name" value="P-loop_NTPase"/>
</dbReference>
<gene>
    <name evidence="10 12" type="primary">tmk</name>
    <name evidence="12" type="ORF">CP880_07415</name>
</gene>
<dbReference type="EMBL" id="PCZS01000002">
    <property type="protein sequence ID" value="REB69266.1"/>
    <property type="molecule type" value="Genomic_DNA"/>
</dbReference>
<keyword evidence="5 10" id="KW-0545">Nucleotide biosynthesis</keyword>
<feature type="binding site" evidence="10">
    <location>
        <begin position="21"/>
        <end position="28"/>
    </location>
    <ligand>
        <name>ATP</name>
        <dbReference type="ChEBI" id="CHEBI:30616"/>
    </ligand>
</feature>
<comment type="similarity">
    <text evidence="1 10">Belongs to the thymidylate kinase family.</text>
</comment>
<evidence type="ECO:0000256" key="2">
    <source>
        <dbReference type="ARBA" id="ARBA00012980"/>
    </source>
</evidence>
<dbReference type="HAMAP" id="MF_00165">
    <property type="entry name" value="Thymidylate_kinase"/>
    <property type="match status" value="1"/>
</dbReference>
<dbReference type="RefSeq" id="WP_063810804.1">
    <property type="nucleotide sequence ID" value="NZ_JARJOC010000002.1"/>
</dbReference>
<comment type="function">
    <text evidence="10">Phosphorylation of dTMP to form dTDP in both de novo and salvage pathways of dTTP synthesis.</text>
</comment>
<dbReference type="InterPro" id="IPR018094">
    <property type="entry name" value="Thymidylate_kinase"/>
</dbReference>
<dbReference type="NCBIfam" id="TIGR00041">
    <property type="entry name" value="DTMP_kinase"/>
    <property type="match status" value="1"/>
</dbReference>
<evidence type="ECO:0000256" key="5">
    <source>
        <dbReference type="ARBA" id="ARBA00022727"/>
    </source>
</evidence>
<keyword evidence="6 10" id="KW-0547">Nucleotide-binding</keyword>
<dbReference type="InterPro" id="IPR039430">
    <property type="entry name" value="Thymidylate_kin-like_dom"/>
</dbReference>
<dbReference type="EC" id="2.7.4.9" evidence="2 10"/>
<protein>
    <recommendedName>
        <fullName evidence="3 10">Thymidylate kinase</fullName>
        <ecNumber evidence="2 10">2.7.4.9</ecNumber>
    </recommendedName>
    <alternativeName>
        <fullName evidence="10">dTMP kinase</fullName>
    </alternativeName>
</protein>
<evidence type="ECO:0000256" key="3">
    <source>
        <dbReference type="ARBA" id="ARBA00017144"/>
    </source>
</evidence>
<dbReference type="PANTHER" id="PTHR10344:SF4">
    <property type="entry name" value="UMP-CMP KINASE 2, MITOCHONDRIAL"/>
    <property type="match status" value="1"/>
</dbReference>
<evidence type="ECO:0000256" key="7">
    <source>
        <dbReference type="ARBA" id="ARBA00022777"/>
    </source>
</evidence>
<evidence type="ECO:0000256" key="1">
    <source>
        <dbReference type="ARBA" id="ARBA00009776"/>
    </source>
</evidence>
<evidence type="ECO:0000256" key="10">
    <source>
        <dbReference type="HAMAP-Rule" id="MF_00165"/>
    </source>
</evidence>
<comment type="catalytic activity">
    <reaction evidence="9 10">
        <text>dTMP + ATP = dTDP + ADP</text>
        <dbReference type="Rhea" id="RHEA:13517"/>
        <dbReference type="ChEBI" id="CHEBI:30616"/>
        <dbReference type="ChEBI" id="CHEBI:58369"/>
        <dbReference type="ChEBI" id="CHEBI:63528"/>
        <dbReference type="ChEBI" id="CHEBI:456216"/>
        <dbReference type="EC" id="2.7.4.9"/>
    </reaction>
</comment>
<feature type="domain" description="Thymidylate kinase-like" evidence="11">
    <location>
        <begin position="19"/>
        <end position="203"/>
    </location>
</feature>
<dbReference type="Proteomes" id="UP000256324">
    <property type="component" value="Unassembled WGS sequence"/>
</dbReference>
<dbReference type="PANTHER" id="PTHR10344">
    <property type="entry name" value="THYMIDYLATE KINASE"/>
    <property type="match status" value="1"/>
</dbReference>
<evidence type="ECO:0000313" key="13">
    <source>
        <dbReference type="Proteomes" id="UP000256324"/>
    </source>
</evidence>
<comment type="caution">
    <text evidence="12">The sequence shown here is derived from an EMBL/GenBank/DDBJ whole genome shotgun (WGS) entry which is preliminary data.</text>
</comment>
<keyword evidence="8 10" id="KW-0067">ATP-binding</keyword>